<comment type="function">
    <text evidence="14">Mitochondrial membrane ATP synthase (F(1)F(0) ATP synthase or Complex V) produces ATP from ADP in the presence of a proton gradient across the membrane which is generated by electron transport complexes of the respiratory chain. F-type ATPases consist of two structural domains, F(1) - containing the extramembraneous catalytic core, and F(0) - containing the membrane proton channel, linked together by a central stalk and a peripheral stalk. During catalysis, ATP turnover in the catalytic domain of F(1) is coupled via a rotary mechanism of the central stalk subunits to proton translocation. Part of the complex F(1) domain and of the central stalk which is part of the complex rotary element. Rotation of the central stalk against the surrounding alpha(3)beta(3) subunits leads to hydrolysis of ATP in three separate catalytic sites on the beta subunits.</text>
</comment>
<accession>A0A0E0I125</accession>
<protein>
    <recommendedName>
        <fullName evidence="15">ATP synthase subunit delta', mitochondrial</fullName>
    </recommendedName>
    <alternativeName>
        <fullName evidence="16">F-ATPase delta' subunit</fullName>
    </alternativeName>
</protein>
<keyword evidence="7" id="KW-0999">Mitochondrion inner membrane</keyword>
<reference evidence="19" key="1">
    <citation type="submission" date="2015-04" db="UniProtKB">
        <authorList>
            <consortium name="EnsemblPlants"/>
        </authorList>
    </citation>
    <scope>IDENTIFICATION</scope>
    <source>
        <strain evidence="19">SL10</strain>
    </source>
</reference>
<keyword evidence="8" id="KW-0809">Transit peptide</keyword>
<dbReference type="HOGENOM" id="CLU_008969_0_0_1"/>
<sequence>MLRHAARRLATTRAAAAAAAGRSSRVLSTAEVPAEAATDSAFAEAWKKVAPNIETPATPMSLMQPRPPTLAAIPSKLTVNFVLPYKSEIANKEADCYGSWRRQSALAIHHLPMGTIAAKILPWEAPSRETLLRTINAALDDGNVDDVLQAFANYKTLHGLPEPRVLDRMIVSLSYASSRRWLQRAFDMVLSVYQCNGNLLNCGSLMKLALALARDQMPIPASTVVRIILESGKLPDVDMLTMVYLHMVKSQVGSYLAADVLCETCECFLEQIGDRRQLKKLDPIKSNVTLFNMVLKSCVDFKCMIKAQRIMELMSLVGVVADVNTVAIASLVFEMVGQRVELVNMKRSIDSFASLPFIQHYLYFYGSLLNLHFKYNDMDAAAQLLVDLYRQQKPRAFVGDSVHKQGVIQIGSGNLKTGFRIMFDPIKVDKGFVLDTESQFGLLAVIDGNIRPSEKALAKFIVGCLKASKVRALSSFLITLHKEDLKGPSHSDVISACILMGWLHAAHDILDDLESAEIPVLICTYMSLLRAYEKENKPEEVNRFLQQIQKKAYTMADFHTNPSFTIKDVAKIVKDEMPLRNSSLLSSLVQEIEHYSSREHLTFEFNNSILFFCKANMMDDALSTYKRMREQNVRPSLHTFCHILCGYSSLGMHREIAMLWGEIKRRLEYGELTVDRDLLDCLILNFLNAGYFARVMEVLSYMANRKMYCDKWKYKQVFLKLHKNLYRNLNLLHEKTEQQSKRIEDVRAFRSWAGDYGYVTRKMLRHAARRLATTRAAAAAGRSSRALSTAEVPAEAATDSAFAEAWKKVAPNIEAPATPMSLMQPRPPTLAAIPSKLTVNFVLPYKSEIANKEVDMVIVPATTGQMGVLPGHVSTIAELKPGVLSVHEGNDITKYFVSSGFAFVHANSIADIVAVEAVPLDQIDPAAVQQGLAEFNAKLGSASTELEKAEAQIGVDVHSALNAALAG</sequence>
<evidence type="ECO:0000256" key="11">
    <source>
        <dbReference type="ARBA" id="ARBA00023136"/>
    </source>
</evidence>
<dbReference type="PANTHER" id="PTHR46598">
    <property type="entry name" value="BNAC05G43320D PROTEIN"/>
    <property type="match status" value="1"/>
</dbReference>
<evidence type="ECO:0000256" key="6">
    <source>
        <dbReference type="ARBA" id="ARBA00022737"/>
    </source>
</evidence>
<dbReference type="SUPFAM" id="SSF51344">
    <property type="entry name" value="Epsilon subunit of F1F0-ATP synthase N-terminal domain"/>
    <property type="match status" value="1"/>
</dbReference>
<dbReference type="Gene3D" id="1.25.40.10">
    <property type="entry name" value="Tetratricopeptide repeat domain"/>
    <property type="match status" value="3"/>
</dbReference>
<evidence type="ECO:0000256" key="16">
    <source>
        <dbReference type="ARBA" id="ARBA00078690"/>
    </source>
</evidence>
<comment type="similarity">
    <text evidence="2">Belongs to the ATPase epsilon chain family.</text>
</comment>
<comment type="subunit">
    <text evidence="4">F-type ATPases have 2 components, CF(1) - the catalytic core - and CF(0) - the membrane proton channel. CF(1) has five subunits: alpha(3), beta(3), gamma(1), delta(1), epsilon(1). CF(0) has three main subunits: a, b and c.</text>
</comment>
<evidence type="ECO:0000256" key="13">
    <source>
        <dbReference type="ARBA" id="ARBA00023310"/>
    </source>
</evidence>
<evidence type="ECO:0000256" key="15">
    <source>
        <dbReference type="ARBA" id="ARBA00067584"/>
    </source>
</evidence>
<dbReference type="GO" id="GO:0005743">
    <property type="term" value="C:mitochondrial inner membrane"/>
    <property type="evidence" value="ECO:0007669"/>
    <property type="project" value="UniProtKB-SubCell"/>
</dbReference>
<evidence type="ECO:0000256" key="7">
    <source>
        <dbReference type="ARBA" id="ARBA00022792"/>
    </source>
</evidence>
<keyword evidence="5" id="KW-0813">Transport</keyword>
<evidence type="ECO:0000256" key="17">
    <source>
        <dbReference type="PROSITE-ProRule" id="PRU00708"/>
    </source>
</evidence>
<evidence type="ECO:0000256" key="2">
    <source>
        <dbReference type="ARBA" id="ARBA00005712"/>
    </source>
</evidence>
<organism evidence="19">
    <name type="scientific">Oryza nivara</name>
    <name type="common">Indian wild rice</name>
    <name type="synonym">Oryza sativa f. spontanea</name>
    <dbReference type="NCBI Taxonomy" id="4536"/>
    <lineage>
        <taxon>Eukaryota</taxon>
        <taxon>Viridiplantae</taxon>
        <taxon>Streptophyta</taxon>
        <taxon>Embryophyta</taxon>
        <taxon>Tracheophyta</taxon>
        <taxon>Spermatophyta</taxon>
        <taxon>Magnoliopsida</taxon>
        <taxon>Liliopsida</taxon>
        <taxon>Poales</taxon>
        <taxon>Poaceae</taxon>
        <taxon>BOP clade</taxon>
        <taxon>Oryzoideae</taxon>
        <taxon>Oryzeae</taxon>
        <taxon>Oryzinae</taxon>
        <taxon>Oryza</taxon>
    </lineage>
</organism>
<reference evidence="19" key="2">
    <citation type="submission" date="2018-04" db="EMBL/GenBank/DDBJ databases">
        <title>OnivRS2 (Oryza nivara Reference Sequence Version 2).</title>
        <authorList>
            <person name="Zhang J."/>
            <person name="Kudrna D."/>
            <person name="Lee S."/>
            <person name="Talag J."/>
            <person name="Rajasekar S."/>
            <person name="Welchert J."/>
            <person name="Hsing Y.-I."/>
            <person name="Wing R.A."/>
        </authorList>
    </citation>
    <scope>NUCLEOTIDE SEQUENCE [LARGE SCALE GENOMIC DNA]</scope>
    <source>
        <strain evidence="19">SL10</strain>
    </source>
</reference>
<dbReference type="GO" id="GO:0046933">
    <property type="term" value="F:proton-transporting ATP synthase activity, rotational mechanism"/>
    <property type="evidence" value="ECO:0007669"/>
    <property type="project" value="InterPro"/>
</dbReference>
<dbReference type="Proteomes" id="UP000006591">
    <property type="component" value="Chromosome 7"/>
</dbReference>
<evidence type="ECO:0000256" key="9">
    <source>
        <dbReference type="ARBA" id="ARBA00023065"/>
    </source>
</evidence>
<evidence type="ECO:0000256" key="12">
    <source>
        <dbReference type="ARBA" id="ARBA00023196"/>
    </source>
</evidence>
<comment type="similarity">
    <text evidence="3">Belongs to the PPR family. P subfamily.</text>
</comment>
<evidence type="ECO:0000256" key="3">
    <source>
        <dbReference type="ARBA" id="ARBA00007626"/>
    </source>
</evidence>
<dbReference type="STRING" id="4536.A0A0E0I125"/>
<feature type="repeat" description="PPR" evidence="17">
    <location>
        <begin position="601"/>
        <end position="635"/>
    </location>
</feature>
<keyword evidence="11" id="KW-0472">Membrane</keyword>
<dbReference type="NCBIfam" id="TIGR00756">
    <property type="entry name" value="PPR"/>
    <property type="match status" value="1"/>
</dbReference>
<evidence type="ECO:0000256" key="8">
    <source>
        <dbReference type="ARBA" id="ARBA00022946"/>
    </source>
</evidence>
<dbReference type="Gramene" id="ONIVA07G13570.1">
    <property type="protein sequence ID" value="ONIVA07G13570.1"/>
    <property type="gene ID" value="ONIVA07G13570"/>
</dbReference>
<dbReference type="OMA" id="MHREIAM"/>
<dbReference type="Gene3D" id="2.60.15.10">
    <property type="entry name" value="F0F1 ATP synthase delta/epsilon subunit, N-terminal"/>
    <property type="match status" value="1"/>
</dbReference>
<dbReference type="InterPro" id="IPR036771">
    <property type="entry name" value="ATPsynth_dsu/esu_N"/>
</dbReference>
<dbReference type="InterPro" id="IPR002885">
    <property type="entry name" value="PPR_rpt"/>
</dbReference>
<dbReference type="PROSITE" id="PS51375">
    <property type="entry name" value="PPR"/>
    <property type="match status" value="1"/>
</dbReference>
<keyword evidence="10" id="KW-0496">Mitochondrion</keyword>
<dbReference type="PANTHER" id="PTHR46598:SF3">
    <property type="entry name" value="OS07G0495300 PROTEIN"/>
    <property type="match status" value="1"/>
</dbReference>
<evidence type="ECO:0000256" key="14">
    <source>
        <dbReference type="ARBA" id="ARBA00045605"/>
    </source>
</evidence>
<dbReference type="HAMAP" id="MF_00530">
    <property type="entry name" value="ATP_synth_epsil_bac"/>
    <property type="match status" value="1"/>
</dbReference>
<dbReference type="GO" id="GO:0045259">
    <property type="term" value="C:proton-transporting ATP synthase complex"/>
    <property type="evidence" value="ECO:0007669"/>
    <property type="project" value="UniProtKB-KW"/>
</dbReference>
<evidence type="ECO:0000256" key="5">
    <source>
        <dbReference type="ARBA" id="ARBA00022448"/>
    </source>
</evidence>
<dbReference type="AlphaFoldDB" id="A0A0E0I125"/>
<evidence type="ECO:0000259" key="18">
    <source>
        <dbReference type="Pfam" id="PF02823"/>
    </source>
</evidence>
<dbReference type="Pfam" id="PF01535">
    <property type="entry name" value="PPR"/>
    <property type="match status" value="2"/>
</dbReference>
<name>A0A0E0I125_ORYNI</name>
<evidence type="ECO:0000313" key="20">
    <source>
        <dbReference type="Proteomes" id="UP000006591"/>
    </source>
</evidence>
<dbReference type="Gene3D" id="1.20.5.440">
    <property type="entry name" value="ATP synthase delta/epsilon subunit, C-terminal domain"/>
    <property type="match status" value="1"/>
</dbReference>
<evidence type="ECO:0000313" key="19">
    <source>
        <dbReference type="EnsemblPlants" id="ONIVA07G13570.1"/>
    </source>
</evidence>
<dbReference type="eggNOG" id="KOG1758">
    <property type="taxonomic scope" value="Eukaryota"/>
</dbReference>
<evidence type="ECO:0000256" key="10">
    <source>
        <dbReference type="ARBA" id="ARBA00023128"/>
    </source>
</evidence>
<evidence type="ECO:0000256" key="1">
    <source>
        <dbReference type="ARBA" id="ARBA00004273"/>
    </source>
</evidence>
<dbReference type="InterPro" id="IPR020546">
    <property type="entry name" value="ATP_synth_F1_dsu/esu_N"/>
</dbReference>
<keyword evidence="6" id="KW-0677">Repeat</keyword>
<dbReference type="InterPro" id="IPR001469">
    <property type="entry name" value="ATP_synth_F1_dsu/esu"/>
</dbReference>
<dbReference type="CDD" id="cd12152">
    <property type="entry name" value="F1-ATPase_delta"/>
    <property type="match status" value="1"/>
</dbReference>
<keyword evidence="13" id="KW-0066">ATP synthesis</keyword>
<keyword evidence="9" id="KW-0406">Ion transport</keyword>
<dbReference type="InterPro" id="IPR011990">
    <property type="entry name" value="TPR-like_helical_dom_sf"/>
</dbReference>
<evidence type="ECO:0000256" key="4">
    <source>
        <dbReference type="ARBA" id="ARBA00011648"/>
    </source>
</evidence>
<feature type="domain" description="ATP synthase F1 complex delta/epsilon subunit N-terminal" evidence="18">
    <location>
        <begin position="838"/>
        <end position="909"/>
    </location>
</feature>
<comment type="subcellular location">
    <subcellularLocation>
        <location evidence="1">Mitochondrion inner membrane</location>
    </subcellularLocation>
</comment>
<dbReference type="FunFam" id="2.60.15.10:FF:000005">
    <property type="entry name" value="ATP synthase delta"/>
    <property type="match status" value="1"/>
</dbReference>
<dbReference type="Pfam" id="PF02823">
    <property type="entry name" value="ATP-synt_DE_N"/>
    <property type="match status" value="1"/>
</dbReference>
<keyword evidence="12" id="KW-0139">CF(1)</keyword>
<proteinExistence type="inferred from homology"/>
<dbReference type="EnsemblPlants" id="ONIVA07G13570.1">
    <property type="protein sequence ID" value="ONIVA07G13570.1"/>
    <property type="gene ID" value="ONIVA07G13570"/>
</dbReference>
<keyword evidence="20" id="KW-1185">Reference proteome</keyword>